<organism evidence="1 2">
    <name type="scientific">Angiostrongylus cantonensis</name>
    <name type="common">Rat lungworm</name>
    <dbReference type="NCBI Taxonomy" id="6313"/>
    <lineage>
        <taxon>Eukaryota</taxon>
        <taxon>Metazoa</taxon>
        <taxon>Ecdysozoa</taxon>
        <taxon>Nematoda</taxon>
        <taxon>Chromadorea</taxon>
        <taxon>Rhabditida</taxon>
        <taxon>Rhabditina</taxon>
        <taxon>Rhabditomorpha</taxon>
        <taxon>Strongyloidea</taxon>
        <taxon>Metastrongylidae</taxon>
        <taxon>Angiostrongylus</taxon>
    </lineage>
</organism>
<evidence type="ECO:0000313" key="2">
    <source>
        <dbReference type="WBParaSite" id="ACAC_0001441401-mRNA-1"/>
    </source>
</evidence>
<name>A0A0K0DRM5_ANGCA</name>
<reference evidence="2" key="2">
    <citation type="submission" date="2017-02" db="UniProtKB">
        <authorList>
            <consortium name="WormBaseParasite"/>
        </authorList>
    </citation>
    <scope>IDENTIFICATION</scope>
</reference>
<dbReference type="WBParaSite" id="ACAC_0001441401-mRNA-1">
    <property type="protein sequence ID" value="ACAC_0001441401-mRNA-1"/>
    <property type="gene ID" value="ACAC_0001441401"/>
</dbReference>
<sequence>MSDDEVCLLVDDLQNGTGQLDNELKANALVDIKSTQGESEGTSVNKLSTFLTVPVYEQPQATLSGKAIFYGRSCFEQPTC</sequence>
<keyword evidence="1" id="KW-1185">Reference proteome</keyword>
<dbReference type="AlphaFoldDB" id="A0A0K0DRM5"/>
<reference evidence="1" key="1">
    <citation type="submission" date="2012-09" db="EMBL/GenBank/DDBJ databases">
        <authorList>
            <person name="Martin A.A."/>
        </authorList>
    </citation>
    <scope>NUCLEOTIDE SEQUENCE</scope>
</reference>
<dbReference type="Proteomes" id="UP000035642">
    <property type="component" value="Unassembled WGS sequence"/>
</dbReference>
<evidence type="ECO:0000313" key="1">
    <source>
        <dbReference type="Proteomes" id="UP000035642"/>
    </source>
</evidence>
<proteinExistence type="predicted"/>
<protein>
    <submittedName>
        <fullName evidence="2">GAF domain-containing protein</fullName>
    </submittedName>
</protein>
<accession>A0A0K0DRM5</accession>